<feature type="signal peptide" evidence="1">
    <location>
        <begin position="1"/>
        <end position="20"/>
    </location>
</feature>
<keyword evidence="3" id="KW-1185">Reference proteome</keyword>
<feature type="chain" id="PRO_5030843837" description="Repeat domain-containing protein" evidence="1">
    <location>
        <begin position="21"/>
        <end position="165"/>
    </location>
</feature>
<accession>A0A7W4Z9D5</accession>
<keyword evidence="1" id="KW-0732">Signal</keyword>
<dbReference type="InterPro" id="IPR028994">
    <property type="entry name" value="Integrin_alpha_N"/>
</dbReference>
<dbReference type="AlphaFoldDB" id="A0A7W4Z9D5"/>
<dbReference type="Proteomes" id="UP000535937">
    <property type="component" value="Unassembled WGS sequence"/>
</dbReference>
<organism evidence="2 3">
    <name type="scientific">Microbulbifer rhizosphaerae</name>
    <dbReference type="NCBI Taxonomy" id="1562603"/>
    <lineage>
        <taxon>Bacteria</taxon>
        <taxon>Pseudomonadati</taxon>
        <taxon>Pseudomonadota</taxon>
        <taxon>Gammaproteobacteria</taxon>
        <taxon>Cellvibrionales</taxon>
        <taxon>Microbulbiferaceae</taxon>
        <taxon>Microbulbifer</taxon>
    </lineage>
</organism>
<proteinExistence type="predicted"/>
<dbReference type="SUPFAM" id="SSF69318">
    <property type="entry name" value="Integrin alpha N-terminal domain"/>
    <property type="match status" value="1"/>
</dbReference>
<dbReference type="RefSeq" id="WP_183460113.1">
    <property type="nucleotide sequence ID" value="NZ_JACHWZ010000010.1"/>
</dbReference>
<protein>
    <recommendedName>
        <fullName evidence="4">Repeat domain-containing protein</fullName>
    </recommendedName>
</protein>
<reference evidence="2 3" key="1">
    <citation type="submission" date="2020-08" db="EMBL/GenBank/DDBJ databases">
        <title>Genomic Encyclopedia of Type Strains, Phase III (KMG-III): the genomes of soil and plant-associated and newly described type strains.</title>
        <authorList>
            <person name="Whitman W."/>
        </authorList>
    </citation>
    <scope>NUCLEOTIDE SEQUENCE [LARGE SCALE GENOMIC DNA]</scope>
    <source>
        <strain evidence="2 3">CECT 8799</strain>
    </source>
</reference>
<sequence length="165" mass="18133">MKTKLLLSLLLCLIPALSLGQGFDENYEVRKGDFNGDGLTDLYIRQKPQVVILHGDIATPIVLPAPVKDFVLRQQANGSYTVVSDLSSPQRSQVLGWNTATELLVLTSDLNFDGYKDIFIRGIEGSVLGQYNQIVFSPTGQNSHRVKSERLTLISRLSSLMPIGG</sequence>
<comment type="caution">
    <text evidence="2">The sequence shown here is derived from an EMBL/GenBank/DDBJ whole genome shotgun (WGS) entry which is preliminary data.</text>
</comment>
<dbReference type="EMBL" id="JACHWZ010000010">
    <property type="protein sequence ID" value="MBB3061572.1"/>
    <property type="molecule type" value="Genomic_DNA"/>
</dbReference>
<evidence type="ECO:0000313" key="2">
    <source>
        <dbReference type="EMBL" id="MBB3061572.1"/>
    </source>
</evidence>
<evidence type="ECO:0008006" key="4">
    <source>
        <dbReference type="Google" id="ProtNLM"/>
    </source>
</evidence>
<evidence type="ECO:0000256" key="1">
    <source>
        <dbReference type="SAM" id="SignalP"/>
    </source>
</evidence>
<gene>
    <name evidence="2" type="ORF">FHS09_002410</name>
</gene>
<evidence type="ECO:0000313" key="3">
    <source>
        <dbReference type="Proteomes" id="UP000535937"/>
    </source>
</evidence>
<name>A0A7W4Z9D5_9GAMM</name>